<proteinExistence type="predicted"/>
<evidence type="ECO:0000313" key="2">
    <source>
        <dbReference type="EMBL" id="CAH1986822.1"/>
    </source>
</evidence>
<sequence>MCTLQKGIVDAEEKNKNLQKQMDSMNKFSKDMQTEMTKLKNIHADMLKTISLLEETNNAYSRKIGELEERAKEDRCRLSENTEGNANDQQNVLDTRDKQLRTTEENVSLYDELFKQSRTVRRLPRICSLWAINWPETALESYIIQ</sequence>
<evidence type="ECO:0000313" key="3">
    <source>
        <dbReference type="Proteomes" id="UP001152888"/>
    </source>
</evidence>
<comment type="caution">
    <text evidence="2">The sequence shown here is derived from an EMBL/GenBank/DDBJ whole genome shotgun (WGS) entry which is preliminary data.</text>
</comment>
<feature type="region of interest" description="Disordered" evidence="1">
    <location>
        <begin position="75"/>
        <end position="96"/>
    </location>
</feature>
<dbReference type="EMBL" id="CAKOFQ010007006">
    <property type="protein sequence ID" value="CAH1986822.1"/>
    <property type="molecule type" value="Genomic_DNA"/>
</dbReference>
<organism evidence="2 3">
    <name type="scientific">Acanthoscelides obtectus</name>
    <name type="common">Bean weevil</name>
    <name type="synonym">Bruchus obtectus</name>
    <dbReference type="NCBI Taxonomy" id="200917"/>
    <lineage>
        <taxon>Eukaryota</taxon>
        <taxon>Metazoa</taxon>
        <taxon>Ecdysozoa</taxon>
        <taxon>Arthropoda</taxon>
        <taxon>Hexapoda</taxon>
        <taxon>Insecta</taxon>
        <taxon>Pterygota</taxon>
        <taxon>Neoptera</taxon>
        <taxon>Endopterygota</taxon>
        <taxon>Coleoptera</taxon>
        <taxon>Polyphaga</taxon>
        <taxon>Cucujiformia</taxon>
        <taxon>Chrysomeloidea</taxon>
        <taxon>Chrysomelidae</taxon>
        <taxon>Bruchinae</taxon>
        <taxon>Bruchini</taxon>
        <taxon>Acanthoscelides</taxon>
    </lineage>
</organism>
<accession>A0A9P0PJS1</accession>
<gene>
    <name evidence="2" type="ORF">ACAOBT_LOCUS17471</name>
</gene>
<protein>
    <submittedName>
        <fullName evidence="2">Uncharacterized protein</fullName>
    </submittedName>
</protein>
<keyword evidence="3" id="KW-1185">Reference proteome</keyword>
<reference evidence="2" key="1">
    <citation type="submission" date="2022-03" db="EMBL/GenBank/DDBJ databases">
        <authorList>
            <person name="Sayadi A."/>
        </authorList>
    </citation>
    <scope>NUCLEOTIDE SEQUENCE</scope>
</reference>
<name>A0A9P0PJS1_ACAOB</name>
<evidence type="ECO:0000256" key="1">
    <source>
        <dbReference type="SAM" id="MobiDB-lite"/>
    </source>
</evidence>
<dbReference type="Proteomes" id="UP001152888">
    <property type="component" value="Unassembled WGS sequence"/>
</dbReference>
<dbReference type="AlphaFoldDB" id="A0A9P0PJS1"/>
<feature type="compositionally biased region" description="Polar residues" evidence="1">
    <location>
        <begin position="81"/>
        <end position="93"/>
    </location>
</feature>